<dbReference type="OrthoDB" id="2403345at2759"/>
<evidence type="ECO:0000313" key="1">
    <source>
        <dbReference type="EMBL" id="RUP50616.1"/>
    </source>
</evidence>
<sequence length="198" mass="22584">MPQRAVPEEILSEIRNPVYMSHNNLGAELQTLVQNLKPDTRAIEKAISIRILEEMRQHHTEEVSQHAWHFLSCSCGLSWTLLFSRASNLSLPRLAVNISLLESVLMENQNKRIQHAVMIMRNLRAKGVVDDASSGLRRWLVRLWGIFTKERYIIDVVTALSAITSVLVCSLTPCRGLGSKPLTLKHNCGQRFFKMHIF</sequence>
<accession>A0A433DIK2</accession>
<evidence type="ECO:0000313" key="2">
    <source>
        <dbReference type="Proteomes" id="UP000268093"/>
    </source>
</evidence>
<gene>
    <name evidence="1" type="ORF">BC936DRAFT_138409</name>
</gene>
<proteinExistence type="predicted"/>
<comment type="caution">
    <text evidence="1">The sequence shown here is derived from an EMBL/GenBank/DDBJ whole genome shotgun (WGS) entry which is preliminary data.</text>
</comment>
<protein>
    <submittedName>
        <fullName evidence="1">Uncharacterized protein</fullName>
    </submittedName>
</protein>
<dbReference type="Proteomes" id="UP000268093">
    <property type="component" value="Unassembled WGS sequence"/>
</dbReference>
<reference evidence="1 2" key="1">
    <citation type="journal article" date="2018" name="New Phytol.">
        <title>Phylogenomics of Endogonaceae and evolution of mycorrhizas within Mucoromycota.</title>
        <authorList>
            <person name="Chang Y."/>
            <person name="Desiro A."/>
            <person name="Na H."/>
            <person name="Sandor L."/>
            <person name="Lipzen A."/>
            <person name="Clum A."/>
            <person name="Barry K."/>
            <person name="Grigoriev I.V."/>
            <person name="Martin F.M."/>
            <person name="Stajich J.E."/>
            <person name="Smith M.E."/>
            <person name="Bonito G."/>
            <person name="Spatafora J.W."/>
        </authorList>
    </citation>
    <scope>NUCLEOTIDE SEQUENCE [LARGE SCALE GENOMIC DNA]</scope>
    <source>
        <strain evidence="1 2">GMNB39</strain>
    </source>
</reference>
<name>A0A433DIK2_9FUNG</name>
<dbReference type="EMBL" id="RBNI01001305">
    <property type="protein sequence ID" value="RUP50616.1"/>
    <property type="molecule type" value="Genomic_DNA"/>
</dbReference>
<dbReference type="AlphaFoldDB" id="A0A433DIK2"/>
<keyword evidence="2" id="KW-1185">Reference proteome</keyword>
<organism evidence="1 2">
    <name type="scientific">Jimgerdemannia flammicorona</name>
    <dbReference type="NCBI Taxonomy" id="994334"/>
    <lineage>
        <taxon>Eukaryota</taxon>
        <taxon>Fungi</taxon>
        <taxon>Fungi incertae sedis</taxon>
        <taxon>Mucoromycota</taxon>
        <taxon>Mucoromycotina</taxon>
        <taxon>Endogonomycetes</taxon>
        <taxon>Endogonales</taxon>
        <taxon>Endogonaceae</taxon>
        <taxon>Jimgerdemannia</taxon>
    </lineage>
</organism>